<gene>
    <name evidence="1" type="ORF">GXN76_08260</name>
</gene>
<dbReference type="KEGG" id="kpul:GXN76_08260"/>
<reference evidence="1 2" key="1">
    <citation type="submission" date="2020-01" db="EMBL/GenBank/DDBJ databases">
        <authorList>
            <person name="Gulvik C.A."/>
            <person name="Batra D.G."/>
        </authorList>
    </citation>
    <scope>NUCLEOTIDE SEQUENCE [LARGE SCALE GENOMIC DNA]</scope>
    <source>
        <strain evidence="1 2">W9323</strain>
    </source>
</reference>
<evidence type="ECO:0000313" key="2">
    <source>
        <dbReference type="Proteomes" id="UP000503088"/>
    </source>
</evidence>
<dbReference type="AlphaFoldDB" id="A0A7D3XRS1"/>
<name>A0A7D3XRS1_9BACL</name>
<sequence length="71" mass="8149">MNKINWKYDEGLVGEKAVKKTEELLNTRLPEDFEKIATENDCGIPHPGRYSFNDGERYLFRMLTILGKSGA</sequence>
<dbReference type="RefSeq" id="WP_173222184.1">
    <property type="nucleotide sequence ID" value="NZ_CP048104.1"/>
</dbReference>
<evidence type="ECO:0008006" key="3">
    <source>
        <dbReference type="Google" id="ProtNLM"/>
    </source>
</evidence>
<dbReference type="EMBL" id="CP048104">
    <property type="protein sequence ID" value="QKG84468.1"/>
    <property type="molecule type" value="Genomic_DNA"/>
</dbReference>
<proteinExistence type="predicted"/>
<accession>A0A7D3XRS1</accession>
<evidence type="ECO:0000313" key="1">
    <source>
        <dbReference type="EMBL" id="QKG84468.1"/>
    </source>
</evidence>
<protein>
    <recommendedName>
        <fullName evidence="3">SMI1/KNR4 family protein</fullName>
    </recommendedName>
</protein>
<organism evidence="1 2">
    <name type="scientific">Kroppenstedtia pulmonis</name>
    <dbReference type="NCBI Taxonomy" id="1380685"/>
    <lineage>
        <taxon>Bacteria</taxon>
        <taxon>Bacillati</taxon>
        <taxon>Bacillota</taxon>
        <taxon>Bacilli</taxon>
        <taxon>Bacillales</taxon>
        <taxon>Thermoactinomycetaceae</taxon>
        <taxon>Kroppenstedtia</taxon>
    </lineage>
</organism>
<dbReference type="Proteomes" id="UP000503088">
    <property type="component" value="Chromosome"/>
</dbReference>
<keyword evidence="2" id="KW-1185">Reference proteome</keyword>